<dbReference type="InterPro" id="IPR043502">
    <property type="entry name" value="DNA/RNA_pol_sf"/>
</dbReference>
<evidence type="ECO:0000313" key="6">
    <source>
        <dbReference type="Proteomes" id="UP000050424"/>
    </source>
</evidence>
<organism evidence="5 6">
    <name type="scientific">Neonectria ditissima</name>
    <dbReference type="NCBI Taxonomy" id="78410"/>
    <lineage>
        <taxon>Eukaryota</taxon>
        <taxon>Fungi</taxon>
        <taxon>Dikarya</taxon>
        <taxon>Ascomycota</taxon>
        <taxon>Pezizomycotina</taxon>
        <taxon>Sordariomycetes</taxon>
        <taxon>Hypocreomycetidae</taxon>
        <taxon>Hypocreales</taxon>
        <taxon>Nectriaceae</taxon>
        <taxon>Neonectria</taxon>
    </lineage>
</organism>
<evidence type="ECO:0000256" key="3">
    <source>
        <dbReference type="SAM" id="MobiDB-lite"/>
    </source>
</evidence>
<dbReference type="InterPro" id="IPR036691">
    <property type="entry name" value="Endo/exonu/phosph_ase_sf"/>
</dbReference>
<proteinExistence type="predicted"/>
<dbReference type="InterPro" id="IPR000477">
    <property type="entry name" value="RT_dom"/>
</dbReference>
<dbReference type="Gene3D" id="2.160.20.80">
    <property type="entry name" value="E3 ubiquitin-protein ligase SopA"/>
    <property type="match status" value="1"/>
</dbReference>
<keyword evidence="6" id="KW-1185">Reference proteome</keyword>
<dbReference type="Gene3D" id="3.60.10.10">
    <property type="entry name" value="Endonuclease/exonuclease/phosphatase"/>
    <property type="match status" value="1"/>
</dbReference>
<evidence type="ECO:0000259" key="4">
    <source>
        <dbReference type="PROSITE" id="PS50878"/>
    </source>
</evidence>
<gene>
    <name evidence="5" type="ORF">AK830_g65</name>
</gene>
<dbReference type="SUPFAM" id="SSF56219">
    <property type="entry name" value="DNase I-like"/>
    <property type="match status" value="1"/>
</dbReference>
<dbReference type="Pfam" id="PF00078">
    <property type="entry name" value="RVT_1"/>
    <property type="match status" value="1"/>
</dbReference>
<dbReference type="PROSITE" id="PS50878">
    <property type="entry name" value="RT_POL"/>
    <property type="match status" value="1"/>
</dbReference>
<dbReference type="AlphaFoldDB" id="A0A0P7BQW8"/>
<evidence type="ECO:0000256" key="1">
    <source>
        <dbReference type="ARBA" id="ARBA00004173"/>
    </source>
</evidence>
<dbReference type="OrthoDB" id="4842715at2759"/>
<feature type="region of interest" description="Disordered" evidence="3">
    <location>
        <begin position="512"/>
        <end position="534"/>
    </location>
</feature>
<feature type="compositionally biased region" description="Acidic residues" evidence="3">
    <location>
        <begin position="30"/>
        <end position="51"/>
    </location>
</feature>
<dbReference type="GO" id="GO:0005739">
    <property type="term" value="C:mitochondrion"/>
    <property type="evidence" value="ECO:0007669"/>
    <property type="project" value="UniProtKB-SubCell"/>
</dbReference>
<dbReference type="STRING" id="78410.A0A0P7BQW8"/>
<sequence length="1140" mass="128737">MKSEDPPVWGEFDLSESDLSESDLSAPDLSEPDFTEPDFTEPDFTEPDFTESDFPGVDLEEFENDAVCLGDEHTPPEAKGTELPDVRRVRILAGNLKQSPMRLKRLKTRLRTLQHKENHRPHVIAIQDPPEAIASSSIPGYRIWYSWLPLANTNNNDDSDKPKVSRVAFIVDAKVPLGDWQVEEPEEAPNKGLAASLRLRTASSTILAIHNVYNHLETIDIGHVLAMAGGPGDNILLGDFNLHHPDWSGDRTIRRTPAADQLACGINALGLELLTTPGVVTYSNSLDTDKRSSTIDLTFASQGISTQVEHCRVLDIPGFQSDHRLIETTLLLSLKQETKSRPFWKMVNEALFKHKLRSLLPPLDTPLDTREQVSRYIVNVAEALRETQALCVPTSSSRPPRQRAPTKPELELEEAVGKLDELQATYRATKDHRLLPELECLERDIQRLDTWCWRHFTETSANTMTGAFRLSNLAGKIGKPRDASHMPPLKYDGKYHSTDEDKVTAIRDSTFKNNADFGPVPEGPPPRPDDGRDSLFISRHVTSEEVSDLIKALPWSKACGTDKIPNEAIRMGGDTLLPFLVRIFNACFSMSYHPPEFKEAMLVMVRKQGKEANLPESWRPIALLSCMGKLMEKIVAIRMLRALQSEPHLLPATQFGCRSTTQAIQYLLEIVYSSWSDNIFNCVTILCTDMSNAYNILIRSMLLQSLSDKRMPPWIVDFILSFLSHRSGSFHLPGITSDTFELNTGIPQGSPLSPILFLIFAAPLLEKAPIGKRMVKLGETMYPCKLYSFAFVDDTYFIAVSKSYSVNCKALEALHRDVERIAEPLGIEFGTAKYHVMHFKRPMSRGKASTEIPHIPGFVEAPQQEVKILGVIVDSQLKWNEHLNTIKTKVEQRLIHLSRISGSTWGPTLHTMRQLYLTKIRPVFTYACGAWFIKRRSGEPKLRWGLTVKQISMLDRLHKKCLIRVSGAFHSTSAVVLEKELYIENLGTLLHSQACVQRAKVLVSKDLRWKDQFRQQPTKKAPKALPTAMLDQDAAVLIMSALGDLQERAWLTRECEDTVLQRWADDKKRGNILARWAKKVAALECKERWEAYVDDRVKRRTSQAKAGRPVKLPACLTEPWGKKSLKYYKNMVRQQSTILL</sequence>
<comment type="caution">
    <text evidence="5">The sequence shown here is derived from an EMBL/GenBank/DDBJ whole genome shotgun (WGS) entry which is preliminary data.</text>
</comment>
<evidence type="ECO:0000313" key="5">
    <source>
        <dbReference type="EMBL" id="KPM46545.1"/>
    </source>
</evidence>
<keyword evidence="2" id="KW-0496">Mitochondrion</keyword>
<dbReference type="Pfam" id="PF14529">
    <property type="entry name" value="Exo_endo_phos_2"/>
    <property type="match status" value="1"/>
</dbReference>
<dbReference type="PANTHER" id="PTHR19446">
    <property type="entry name" value="REVERSE TRANSCRIPTASES"/>
    <property type="match status" value="1"/>
</dbReference>
<reference evidence="5 6" key="1">
    <citation type="submission" date="2015-09" db="EMBL/GenBank/DDBJ databases">
        <title>Draft genome of a European isolate of the apple canker pathogen Neonectria ditissima.</title>
        <authorList>
            <person name="Gomez-Cortecero A."/>
            <person name="Harrison R.J."/>
            <person name="Armitage A.D."/>
        </authorList>
    </citation>
    <scope>NUCLEOTIDE SEQUENCE [LARGE SCALE GENOMIC DNA]</scope>
    <source>
        <strain evidence="5 6">R09/05</strain>
    </source>
</reference>
<evidence type="ECO:0000256" key="2">
    <source>
        <dbReference type="ARBA" id="ARBA00023128"/>
    </source>
</evidence>
<dbReference type="Proteomes" id="UP000050424">
    <property type="component" value="Unassembled WGS sequence"/>
</dbReference>
<dbReference type="EMBL" id="LKCW01000001">
    <property type="protein sequence ID" value="KPM46545.1"/>
    <property type="molecule type" value="Genomic_DNA"/>
</dbReference>
<dbReference type="CDD" id="cd01650">
    <property type="entry name" value="RT_nLTR_like"/>
    <property type="match status" value="1"/>
</dbReference>
<accession>A0A0P7BQW8</accession>
<feature type="domain" description="Reverse transcriptase" evidence="4">
    <location>
        <begin position="586"/>
        <end position="873"/>
    </location>
</feature>
<dbReference type="SUPFAM" id="SSF141571">
    <property type="entry name" value="Pentapeptide repeat-like"/>
    <property type="match status" value="1"/>
</dbReference>
<feature type="region of interest" description="Disordered" evidence="3">
    <location>
        <begin position="1"/>
        <end position="53"/>
    </location>
</feature>
<dbReference type="SUPFAM" id="SSF56672">
    <property type="entry name" value="DNA/RNA polymerases"/>
    <property type="match status" value="1"/>
</dbReference>
<dbReference type="GO" id="GO:0003824">
    <property type="term" value="F:catalytic activity"/>
    <property type="evidence" value="ECO:0007669"/>
    <property type="project" value="InterPro"/>
</dbReference>
<name>A0A0P7BQW8_9HYPO</name>
<comment type="subcellular location">
    <subcellularLocation>
        <location evidence="1">Mitochondrion</location>
    </subcellularLocation>
</comment>
<protein>
    <recommendedName>
        <fullName evidence="4">Reverse transcriptase domain-containing protein</fullName>
    </recommendedName>
</protein>
<dbReference type="InterPro" id="IPR005135">
    <property type="entry name" value="Endo/exonuclease/phosphatase"/>
</dbReference>